<keyword evidence="3" id="KW-0732">Signal</keyword>
<evidence type="ECO:0000313" key="6">
    <source>
        <dbReference type="Proteomes" id="UP001519271"/>
    </source>
</evidence>
<reference evidence="5 6" key="1">
    <citation type="submission" date="2021-03" db="EMBL/GenBank/DDBJ databases">
        <title>Genomic Encyclopedia of Type Strains, Phase IV (KMG-IV): sequencing the most valuable type-strain genomes for metagenomic binning, comparative biology and taxonomic classification.</title>
        <authorList>
            <person name="Goeker M."/>
        </authorList>
    </citation>
    <scope>NUCLEOTIDE SEQUENCE [LARGE SCALE GENOMIC DNA]</scope>
    <source>
        <strain evidence="5 6">DSM 6139</strain>
    </source>
</reference>
<evidence type="ECO:0000259" key="4">
    <source>
        <dbReference type="Pfam" id="PF24517"/>
    </source>
</evidence>
<evidence type="ECO:0000256" key="1">
    <source>
        <dbReference type="ARBA" id="ARBA00004613"/>
    </source>
</evidence>
<feature type="domain" description="Carbohydrate-binding module family 96" evidence="4">
    <location>
        <begin position="26"/>
        <end position="157"/>
    </location>
</feature>
<dbReference type="RefSeq" id="WP_209461002.1">
    <property type="nucleotide sequence ID" value="NZ_JAGGKC010000044.1"/>
</dbReference>
<evidence type="ECO:0000313" key="5">
    <source>
        <dbReference type="EMBL" id="MBP1920850.1"/>
    </source>
</evidence>
<dbReference type="EMBL" id="JAGGKC010000044">
    <property type="protein sequence ID" value="MBP1920850.1"/>
    <property type="molecule type" value="Genomic_DNA"/>
</dbReference>
<sequence length="217" mass="23720">MGTVTINANVDNNCLQDGPNSVYRTATSNTLRQTSTTARIMALNWDLSSIPANCRINSATLYLRVYSLESGAATIYAQRWLAAWGATTITWNNMPSAAGDGDSSVSTGTTLNVDVAVPVTNIVKAWYEGGAGKYGIKVLSSTATMAYFRTQESAAPNNVYNPRLYVDYSEVPAFQLNVGDVWRQPSAMYVNISDTWRQVVQAYINVGDIWREVKYGG</sequence>
<dbReference type="Proteomes" id="UP001519271">
    <property type="component" value="Unassembled WGS sequence"/>
</dbReference>
<evidence type="ECO:0000256" key="3">
    <source>
        <dbReference type="ARBA" id="ARBA00022729"/>
    </source>
</evidence>
<keyword evidence="2" id="KW-0964">Secreted</keyword>
<dbReference type="InterPro" id="IPR055372">
    <property type="entry name" value="CBM96"/>
</dbReference>
<keyword evidence="6" id="KW-1185">Reference proteome</keyword>
<proteinExistence type="predicted"/>
<accession>A0ABS4G8G0</accession>
<evidence type="ECO:0000256" key="2">
    <source>
        <dbReference type="ARBA" id="ARBA00022525"/>
    </source>
</evidence>
<comment type="caution">
    <text evidence="5">The sequence shown here is derived from an EMBL/GenBank/DDBJ whole genome shotgun (WGS) entry which is preliminary data.</text>
</comment>
<organism evidence="5 6">
    <name type="scientific">Youngiibacter multivorans</name>
    <dbReference type="NCBI Taxonomy" id="937251"/>
    <lineage>
        <taxon>Bacteria</taxon>
        <taxon>Bacillati</taxon>
        <taxon>Bacillota</taxon>
        <taxon>Clostridia</taxon>
        <taxon>Eubacteriales</taxon>
        <taxon>Clostridiaceae</taxon>
        <taxon>Youngiibacter</taxon>
    </lineage>
</organism>
<protein>
    <recommendedName>
        <fullName evidence="4">Carbohydrate-binding module family 96 domain-containing protein</fullName>
    </recommendedName>
</protein>
<gene>
    <name evidence="5" type="ORF">J2Z34_003367</name>
</gene>
<name>A0ABS4G8G0_9CLOT</name>
<dbReference type="Pfam" id="PF24517">
    <property type="entry name" value="CBM96"/>
    <property type="match status" value="1"/>
</dbReference>
<dbReference type="NCBIfam" id="NF033679">
    <property type="entry name" value="DNRLRE_dom"/>
    <property type="match status" value="1"/>
</dbReference>
<comment type="subcellular location">
    <subcellularLocation>
        <location evidence="1">Secreted</location>
    </subcellularLocation>
</comment>